<keyword evidence="7" id="KW-1185">Reference proteome</keyword>
<dbReference type="InterPro" id="IPR008280">
    <property type="entry name" value="Tub_FtsZ_C"/>
</dbReference>
<evidence type="ECO:0000313" key="7">
    <source>
        <dbReference type="Proteomes" id="UP000008062"/>
    </source>
</evidence>
<organism evidence="6 7">
    <name type="scientific">Zymoseptoria tritici (strain CBS 115943 / IPO323)</name>
    <name type="common">Speckled leaf blotch fungus</name>
    <name type="synonym">Septoria tritici</name>
    <dbReference type="NCBI Taxonomy" id="336722"/>
    <lineage>
        <taxon>Eukaryota</taxon>
        <taxon>Fungi</taxon>
        <taxon>Dikarya</taxon>
        <taxon>Ascomycota</taxon>
        <taxon>Pezizomycotina</taxon>
        <taxon>Dothideomycetes</taxon>
        <taxon>Dothideomycetidae</taxon>
        <taxon>Mycosphaerellales</taxon>
        <taxon>Mycosphaerellaceae</taxon>
        <taxon>Zymoseptoria</taxon>
    </lineage>
</organism>
<dbReference type="InterPro" id="IPR023123">
    <property type="entry name" value="Tubulin_C"/>
</dbReference>
<dbReference type="eggNOG" id="KOG1376">
    <property type="taxonomic scope" value="Eukaryota"/>
</dbReference>
<reference evidence="6 7" key="1">
    <citation type="journal article" date="2011" name="PLoS Genet.">
        <title>Finished genome of the fungal wheat pathogen Mycosphaerella graminicola reveals dispensome structure, chromosome plasticity, and stealth pathogenesis.</title>
        <authorList>
            <person name="Goodwin S.B."/>
            <person name="Ben M'barek S."/>
            <person name="Dhillon B."/>
            <person name="Wittenberg A.H.J."/>
            <person name="Crane C.F."/>
            <person name="Hane J.K."/>
            <person name="Foster A.J."/>
            <person name="Van der Lee T.A.J."/>
            <person name="Grimwood J."/>
            <person name="Aerts A."/>
            <person name="Antoniw J."/>
            <person name="Bailey A."/>
            <person name="Bluhm B."/>
            <person name="Bowler J."/>
            <person name="Bristow J."/>
            <person name="van der Burgt A."/>
            <person name="Canto-Canche B."/>
            <person name="Churchill A.C.L."/>
            <person name="Conde-Ferraez L."/>
            <person name="Cools H.J."/>
            <person name="Coutinho P.M."/>
            <person name="Csukai M."/>
            <person name="Dehal P."/>
            <person name="De Wit P."/>
            <person name="Donzelli B."/>
            <person name="van de Geest H.C."/>
            <person name="van Ham R.C.H.J."/>
            <person name="Hammond-Kosack K.E."/>
            <person name="Henrissat B."/>
            <person name="Kilian A."/>
            <person name="Kobayashi A.K."/>
            <person name="Koopmann E."/>
            <person name="Kourmpetis Y."/>
            <person name="Kuzniar A."/>
            <person name="Lindquist E."/>
            <person name="Lombard V."/>
            <person name="Maliepaard C."/>
            <person name="Martins N."/>
            <person name="Mehrabi R."/>
            <person name="Nap J.P.H."/>
            <person name="Ponomarenko A."/>
            <person name="Rudd J.J."/>
            <person name="Salamov A."/>
            <person name="Schmutz J."/>
            <person name="Schouten H.J."/>
            <person name="Shapiro H."/>
            <person name="Stergiopoulos I."/>
            <person name="Torriani S.F.F."/>
            <person name="Tu H."/>
            <person name="de Vries R.P."/>
            <person name="Waalwijk C."/>
            <person name="Ware S.B."/>
            <person name="Wiebenga A."/>
            <person name="Zwiers L.-H."/>
            <person name="Oliver R.P."/>
            <person name="Grigoriev I.V."/>
            <person name="Kema G.H.J."/>
        </authorList>
    </citation>
    <scope>NUCLEOTIDE SEQUENCE [LARGE SCALE GENOMIC DNA]</scope>
    <source>
        <strain evidence="7">CBS 115943 / IPO323</strain>
    </source>
</reference>
<evidence type="ECO:0000256" key="3">
    <source>
        <dbReference type="ARBA" id="ARBA00022741"/>
    </source>
</evidence>
<dbReference type="KEGG" id="ztr:MYCGRDRAFT_97914"/>
<dbReference type="InParanoid" id="F9XRR9"/>
<dbReference type="EMBL" id="CM001214">
    <property type="protein sequence ID" value="EGP82050.1"/>
    <property type="molecule type" value="Genomic_DNA"/>
</dbReference>
<keyword evidence="3" id="KW-0547">Nucleotide-binding</keyword>
<dbReference type="GO" id="GO:0005874">
    <property type="term" value="C:microtubule"/>
    <property type="evidence" value="ECO:0007669"/>
    <property type="project" value="UniProtKB-KW"/>
</dbReference>
<name>F9XRR9_ZYMTI</name>
<dbReference type="InterPro" id="IPR036525">
    <property type="entry name" value="Tubulin/FtsZ_GTPase_sf"/>
</dbReference>
<dbReference type="GO" id="GO:0007017">
    <property type="term" value="P:microtubule-based process"/>
    <property type="evidence" value="ECO:0007669"/>
    <property type="project" value="InterPro"/>
</dbReference>
<dbReference type="STRING" id="336722.F9XRR9"/>
<protein>
    <submittedName>
        <fullName evidence="6">Uncharacterized protein</fullName>
    </submittedName>
</protein>
<dbReference type="GeneID" id="13399233"/>
<dbReference type="InterPro" id="IPR000217">
    <property type="entry name" value="Tubulin"/>
</dbReference>
<keyword evidence="2" id="KW-0493">Microtubule</keyword>
<dbReference type="RefSeq" id="XP_003847074.1">
    <property type="nucleotide sequence ID" value="XM_003847026.1"/>
</dbReference>
<dbReference type="AlphaFoldDB" id="F9XRR9"/>
<evidence type="ECO:0000256" key="2">
    <source>
        <dbReference type="ARBA" id="ARBA00022701"/>
    </source>
</evidence>
<comment type="similarity">
    <text evidence="1">Belongs to the tubulin family.</text>
</comment>
<dbReference type="Gene3D" id="1.10.287.600">
    <property type="entry name" value="Helix hairpin bin"/>
    <property type="match status" value="1"/>
</dbReference>
<dbReference type="Proteomes" id="UP000008062">
    <property type="component" value="Chromosome 19"/>
</dbReference>
<proteinExistence type="inferred from homology"/>
<dbReference type="SUPFAM" id="SSF55307">
    <property type="entry name" value="Tubulin C-terminal domain-like"/>
    <property type="match status" value="1"/>
</dbReference>
<dbReference type="Gene3D" id="3.40.50.1440">
    <property type="entry name" value="Tubulin/FtsZ, GTPase domain"/>
    <property type="match status" value="1"/>
</dbReference>
<evidence type="ECO:0000256" key="1">
    <source>
        <dbReference type="ARBA" id="ARBA00009636"/>
    </source>
</evidence>
<accession>F9XRR9</accession>
<evidence type="ECO:0000256" key="5">
    <source>
        <dbReference type="SAM" id="MobiDB-lite"/>
    </source>
</evidence>
<evidence type="ECO:0000256" key="4">
    <source>
        <dbReference type="ARBA" id="ARBA00023134"/>
    </source>
</evidence>
<evidence type="ECO:0000313" key="6">
    <source>
        <dbReference type="EMBL" id="EGP82050.1"/>
    </source>
</evidence>
<sequence>MNAAVGGGRKEVRGGSKPDSGASTLDSDAFDLDFGGANNPTFGGGYILDSGAFDLASGGGASNLNSSADAEVPINVAGGGGGAEVAGGPDLNSGAYTLDSSDAFTLKPSTYATMPCVQSWGLLSDDVRQKSLQQQAAHRSLPPRLTKVVSSIAASLRFDLDEFQTNLVPYPRIHFPLVATRPMACSRSNVPDDDLARVNRARVHVSKITGLVRPVPQVRPWPHALLYCGDVVVKDVHQLSSDKFDLMYSKPPLLRPGPLCPTNSVDLMYCKSKRAFGHCIPSNNTAIAEVWSALFHEVDLMYSKRAFVPWYVGEGMEKGERTWLRSSAMTRRLLPTPPRVMRAIRTKNAIPLDRRRGRVIMLTCPMSVHGSKQSHIRMFLRRYPTRPTPDLPRVLAPALSIPAWPHLPLTDARIAI</sequence>
<gene>
    <name evidence="6" type="ORF">MYCGRDRAFT_97914</name>
</gene>
<keyword evidence="4" id="KW-0342">GTP-binding</keyword>
<dbReference type="GO" id="GO:0005525">
    <property type="term" value="F:GTP binding"/>
    <property type="evidence" value="ECO:0007669"/>
    <property type="project" value="UniProtKB-KW"/>
</dbReference>
<dbReference type="HOGENOM" id="CLU_660917_0_0_1"/>
<dbReference type="PANTHER" id="PTHR11588">
    <property type="entry name" value="TUBULIN"/>
    <property type="match status" value="1"/>
</dbReference>
<feature type="region of interest" description="Disordered" evidence="5">
    <location>
        <begin position="1"/>
        <end position="24"/>
    </location>
</feature>